<dbReference type="OrthoDB" id="345840at2"/>
<dbReference type="GO" id="GO:0016020">
    <property type="term" value="C:membrane"/>
    <property type="evidence" value="ECO:0007669"/>
    <property type="project" value="UniProtKB-SubCell"/>
</dbReference>
<dbReference type="PANTHER" id="PTHR31885">
    <property type="entry name" value="GH04784P"/>
    <property type="match status" value="1"/>
</dbReference>
<gene>
    <name evidence="8" type="ORF">SAMN05877831_10723</name>
</gene>
<keyword evidence="3 6" id="KW-0812">Transmembrane</keyword>
<feature type="transmembrane region" description="Helical" evidence="6">
    <location>
        <begin position="82"/>
        <end position="105"/>
    </location>
</feature>
<protein>
    <submittedName>
        <fullName evidence="8">Uncharacterized membrane protein YhhN</fullName>
    </submittedName>
</protein>
<keyword evidence="9" id="KW-1185">Reference proteome</keyword>
<dbReference type="RefSeq" id="WP_097070165.1">
    <property type="nucleotide sequence ID" value="NZ_OBMT01000007.1"/>
</dbReference>
<comment type="subcellular location">
    <subcellularLocation>
        <location evidence="1">Membrane</location>
        <topology evidence="1">Multi-pass membrane protein</topology>
    </subcellularLocation>
</comment>
<evidence type="ECO:0000256" key="2">
    <source>
        <dbReference type="ARBA" id="ARBA00007375"/>
    </source>
</evidence>
<keyword evidence="5 6" id="KW-0472">Membrane</keyword>
<accession>A0A285SM53</accession>
<evidence type="ECO:0000256" key="7">
    <source>
        <dbReference type="SAM" id="SignalP"/>
    </source>
</evidence>
<evidence type="ECO:0000313" key="8">
    <source>
        <dbReference type="EMBL" id="SOC08803.1"/>
    </source>
</evidence>
<reference evidence="9" key="1">
    <citation type="submission" date="2017-08" db="EMBL/GenBank/DDBJ databases">
        <authorList>
            <person name="Varghese N."/>
            <person name="Submissions S."/>
        </authorList>
    </citation>
    <scope>NUCLEOTIDE SEQUENCE [LARGE SCALE GENOMIC DNA]</scope>
    <source>
        <strain evidence="9">JA276</strain>
    </source>
</reference>
<feature type="transmembrane region" description="Helical" evidence="6">
    <location>
        <begin position="44"/>
        <end position="70"/>
    </location>
</feature>
<dbReference type="EMBL" id="OBMT01000007">
    <property type="protein sequence ID" value="SOC08803.1"/>
    <property type="molecule type" value="Genomic_DNA"/>
</dbReference>
<feature type="transmembrane region" description="Helical" evidence="6">
    <location>
        <begin position="164"/>
        <end position="184"/>
    </location>
</feature>
<feature type="signal peptide" evidence="7">
    <location>
        <begin position="1"/>
        <end position="19"/>
    </location>
</feature>
<evidence type="ECO:0000256" key="5">
    <source>
        <dbReference type="ARBA" id="ARBA00023136"/>
    </source>
</evidence>
<evidence type="ECO:0000313" key="9">
    <source>
        <dbReference type="Proteomes" id="UP000219111"/>
    </source>
</evidence>
<organism evidence="8 9">
    <name type="scientific">Rhodobacter maris</name>
    <dbReference type="NCBI Taxonomy" id="446682"/>
    <lineage>
        <taxon>Bacteria</taxon>
        <taxon>Pseudomonadati</taxon>
        <taxon>Pseudomonadota</taxon>
        <taxon>Alphaproteobacteria</taxon>
        <taxon>Rhodobacterales</taxon>
        <taxon>Rhodobacter group</taxon>
        <taxon>Rhodobacter</taxon>
    </lineage>
</organism>
<dbReference type="GO" id="GO:0016787">
    <property type="term" value="F:hydrolase activity"/>
    <property type="evidence" value="ECO:0007669"/>
    <property type="project" value="TreeGrafter"/>
</dbReference>
<evidence type="ECO:0000256" key="1">
    <source>
        <dbReference type="ARBA" id="ARBA00004141"/>
    </source>
</evidence>
<evidence type="ECO:0000256" key="3">
    <source>
        <dbReference type="ARBA" id="ARBA00022692"/>
    </source>
</evidence>
<feature type="transmembrane region" description="Helical" evidence="6">
    <location>
        <begin position="142"/>
        <end position="158"/>
    </location>
</feature>
<feature type="transmembrane region" description="Helical" evidence="6">
    <location>
        <begin position="111"/>
        <end position="130"/>
    </location>
</feature>
<proteinExistence type="inferred from homology"/>
<evidence type="ECO:0000256" key="4">
    <source>
        <dbReference type="ARBA" id="ARBA00022989"/>
    </source>
</evidence>
<dbReference type="AlphaFoldDB" id="A0A285SM53"/>
<dbReference type="Pfam" id="PF07947">
    <property type="entry name" value="YhhN"/>
    <property type="match status" value="1"/>
</dbReference>
<keyword evidence="7" id="KW-0732">Signal</keyword>
<dbReference type="PANTHER" id="PTHR31885:SF6">
    <property type="entry name" value="GH04784P"/>
    <property type="match status" value="1"/>
</dbReference>
<name>A0A285SM53_9RHOB</name>
<keyword evidence="4 6" id="KW-1133">Transmembrane helix</keyword>
<dbReference type="InterPro" id="IPR012506">
    <property type="entry name" value="TMEM86B-like"/>
</dbReference>
<feature type="transmembrane region" description="Helical" evidence="6">
    <location>
        <begin position="191"/>
        <end position="212"/>
    </location>
</feature>
<dbReference type="Proteomes" id="UP000219111">
    <property type="component" value="Unassembled WGS sequence"/>
</dbReference>
<comment type="similarity">
    <text evidence="2">Belongs to the TMEM86 family.</text>
</comment>
<evidence type="ECO:0000256" key="6">
    <source>
        <dbReference type="SAM" id="Phobius"/>
    </source>
</evidence>
<sequence length="213" mass="21742">MVALTFVTLPFFCAAFALALWQGASFVAAPPSWRKSLVKTGAVAALAAGVAVVAPAGPAALILWGLVAGSAGDFALSRPGQAAFLSGMAAFALGHLAYAAAFFALGTGGPALYPAVTATALALCALLCIAPRAGALGWPVRAYIGVIWVMVIAALRVPDLRLVTGAALFMTSDFLLALELFVLPEGRTRRLAAFAVWALYWPAQALIALAALG</sequence>
<feature type="chain" id="PRO_5012222331" evidence="7">
    <location>
        <begin position="20"/>
        <end position="213"/>
    </location>
</feature>